<comment type="caution">
    <text evidence="7">The sequence shown here is derived from an EMBL/GenBank/DDBJ whole genome shotgun (WGS) entry which is preliminary data.</text>
</comment>
<name>A0AAW1PNT7_9CHLO</name>
<dbReference type="FunFam" id="3.30.70.100:FF:000002">
    <property type="entry name" value="V-type proton ATPase subunit C"/>
    <property type="match status" value="1"/>
</dbReference>
<dbReference type="Gene3D" id="1.20.1460.10">
    <property type="entry name" value="subunit c (vma5p) of the yeast v-atpase, domain 2"/>
    <property type="match status" value="1"/>
</dbReference>
<evidence type="ECO:0000256" key="5">
    <source>
        <dbReference type="ARBA" id="ARBA00025445"/>
    </source>
</evidence>
<protein>
    <recommendedName>
        <fullName evidence="6">V-type proton ATPase subunit C</fullName>
    </recommendedName>
</protein>
<dbReference type="CDD" id="cd14785">
    <property type="entry name" value="V-ATPase_C"/>
    <property type="match status" value="1"/>
</dbReference>
<evidence type="ECO:0000256" key="3">
    <source>
        <dbReference type="ARBA" id="ARBA00022781"/>
    </source>
</evidence>
<keyword evidence="4 6" id="KW-0406">Ion transport</keyword>
<comment type="function">
    <text evidence="6">Subunit of the V1 complex of vacuolar(H+)-ATPase (V-ATPase), a multisubunit enzyme composed of a peripheral complex (V1) that hydrolyzes ATP and a membrane integral complex (V0) that translocates protons. V-ATPase is responsible for acidifying and maintaining the pH of intracellular compartments and in some cell types, is targeted to the plasma membrane, where it is responsible for acidifying the extracellular environment. Subunit C is necessary for the assembly of the catalytic sector of the enzyme and is likely to have a specific function in its catalytic activity.</text>
</comment>
<evidence type="ECO:0000313" key="7">
    <source>
        <dbReference type="EMBL" id="KAK9811116.1"/>
    </source>
</evidence>
<evidence type="ECO:0000256" key="4">
    <source>
        <dbReference type="ARBA" id="ARBA00023065"/>
    </source>
</evidence>
<comment type="subunit">
    <text evidence="6">V-ATPase is a heteromultimeric enzyme composed of a peripheral catalytic V1 complex (components A to H) attached to an integral membrane V0 proton pore complex.</text>
</comment>
<keyword evidence="8" id="KW-1185">Reference proteome</keyword>
<keyword evidence="3 6" id="KW-0375">Hydrogen ion transport</keyword>
<dbReference type="PANTHER" id="PTHR10137">
    <property type="entry name" value="V-TYPE PROTON ATPASE SUBUNIT C"/>
    <property type="match status" value="1"/>
</dbReference>
<gene>
    <name evidence="7" type="ORF">WJX73_003699</name>
</gene>
<dbReference type="AlphaFoldDB" id="A0AAW1PNT7"/>
<dbReference type="GO" id="GO:0046961">
    <property type="term" value="F:proton-transporting ATPase activity, rotational mechanism"/>
    <property type="evidence" value="ECO:0007669"/>
    <property type="project" value="InterPro"/>
</dbReference>
<organism evidence="7 8">
    <name type="scientific">Symbiochloris irregularis</name>
    <dbReference type="NCBI Taxonomy" id="706552"/>
    <lineage>
        <taxon>Eukaryota</taxon>
        <taxon>Viridiplantae</taxon>
        <taxon>Chlorophyta</taxon>
        <taxon>core chlorophytes</taxon>
        <taxon>Trebouxiophyceae</taxon>
        <taxon>Trebouxiales</taxon>
        <taxon>Trebouxiaceae</taxon>
        <taxon>Symbiochloris</taxon>
    </lineage>
</organism>
<dbReference type="PANTHER" id="PTHR10137:SF0">
    <property type="entry name" value="V-TYPE PROTON ATPASE SUBUNIT C"/>
    <property type="match status" value="1"/>
</dbReference>
<dbReference type="Pfam" id="PF03223">
    <property type="entry name" value="V-ATPase_C"/>
    <property type="match status" value="1"/>
</dbReference>
<sequence length="375" mass="43077">MSYWLVSLPWLDNADRTWTLLQNKVWYENQFAQNYRFKLPNLKVGTLDSLMVLSDDLVKVNGAVEAVVNKIRRQLFDMQASGNSGDREEVTVEGLPPDEFLERFTWNEAKYPPRRPLKETVNTITETVQKLEDDLKTRMSEYNQLKGQMGALMRKQGGNLAVRDLGEFVKKQDVVSTENLTTVFAVVSKYSKAEWLKCYETLVEYVVPRSAKQVAEDNEYAVFRVFLFRRVVDQFKHEARQRGYQVRDYEFSEERQNSQDQSSQALKHDAEEKRSQLEQWSSTAYGEAFSAWIHICAIRLFTESILRYGVPPEFLTALVKPNAKTTTKLRKLLASMFASESAKEFFDGDAGANAAVAGAETEMHPYVSFTISIET</sequence>
<evidence type="ECO:0000256" key="2">
    <source>
        <dbReference type="ARBA" id="ARBA00022448"/>
    </source>
</evidence>
<evidence type="ECO:0000256" key="6">
    <source>
        <dbReference type="RuleBase" id="RU364010"/>
    </source>
</evidence>
<evidence type="ECO:0000256" key="1">
    <source>
        <dbReference type="ARBA" id="ARBA00006138"/>
    </source>
</evidence>
<dbReference type="InterPro" id="IPR036132">
    <property type="entry name" value="Vac_ATP_synth_c_sf"/>
</dbReference>
<evidence type="ECO:0000313" key="8">
    <source>
        <dbReference type="Proteomes" id="UP001465755"/>
    </source>
</evidence>
<proteinExistence type="inferred from homology"/>
<dbReference type="Gene3D" id="3.30.70.1180">
    <property type="entry name" value="Vacuolar atp synthase subunit c, domain 1"/>
    <property type="match status" value="1"/>
</dbReference>
<comment type="similarity">
    <text evidence="1 6">Belongs to the V-ATPase C subunit family.</text>
</comment>
<comment type="function">
    <text evidence="5">Subunit of the peripheral V1 complex of vacuolar ATPase. Subunit C is necessary for the assembly of the catalytic sector of the enzyme and is likely to have a specific function in its catalytic activity. V-ATPase is responsible for acidifying a variety of intracellular compartments in eukaryotic cells.</text>
</comment>
<accession>A0AAW1PNT7</accession>
<keyword evidence="2 6" id="KW-0813">Transport</keyword>
<reference evidence="7 8" key="1">
    <citation type="journal article" date="2024" name="Nat. Commun.">
        <title>Phylogenomics reveals the evolutionary origins of lichenization in chlorophyte algae.</title>
        <authorList>
            <person name="Puginier C."/>
            <person name="Libourel C."/>
            <person name="Otte J."/>
            <person name="Skaloud P."/>
            <person name="Haon M."/>
            <person name="Grisel S."/>
            <person name="Petersen M."/>
            <person name="Berrin J.G."/>
            <person name="Delaux P.M."/>
            <person name="Dal Grande F."/>
            <person name="Keller J."/>
        </authorList>
    </citation>
    <scope>NUCLEOTIDE SEQUENCE [LARGE SCALE GENOMIC DNA]</scope>
    <source>
        <strain evidence="7 8">SAG 2036</strain>
    </source>
</reference>
<dbReference type="SUPFAM" id="SSF118203">
    <property type="entry name" value="Vacuolar ATP synthase subunit C"/>
    <property type="match status" value="1"/>
</dbReference>
<dbReference type="Gene3D" id="3.30.70.100">
    <property type="match status" value="1"/>
</dbReference>
<dbReference type="GO" id="GO:0000221">
    <property type="term" value="C:vacuolar proton-transporting V-type ATPase, V1 domain"/>
    <property type="evidence" value="ECO:0007669"/>
    <property type="project" value="TreeGrafter"/>
</dbReference>
<dbReference type="InterPro" id="IPR004907">
    <property type="entry name" value="ATPase_V1-cplx_csu"/>
</dbReference>
<dbReference type="EMBL" id="JALJOQ010000011">
    <property type="protein sequence ID" value="KAK9811116.1"/>
    <property type="molecule type" value="Genomic_DNA"/>
</dbReference>
<dbReference type="Proteomes" id="UP001465755">
    <property type="component" value="Unassembled WGS sequence"/>
</dbReference>